<evidence type="ECO:0000313" key="7">
    <source>
        <dbReference type="EMBL" id="CAB4196003.1"/>
    </source>
</evidence>
<dbReference type="EMBL" id="LR796804">
    <property type="protein sequence ID" value="CAB4167940.1"/>
    <property type="molecule type" value="Genomic_DNA"/>
</dbReference>
<evidence type="ECO:0000313" key="4">
    <source>
        <dbReference type="EMBL" id="CAB4167940.1"/>
    </source>
</evidence>
<evidence type="ECO:0000259" key="2">
    <source>
        <dbReference type="Pfam" id="PF09374"/>
    </source>
</evidence>
<feature type="domain" description="TtsA-like Glycoside hydrolase family 108" evidence="1">
    <location>
        <begin position="12"/>
        <end position="94"/>
    </location>
</feature>
<dbReference type="EMBL" id="LR796827">
    <property type="protein sequence ID" value="CAB4168476.1"/>
    <property type="molecule type" value="Genomic_DNA"/>
</dbReference>
<dbReference type="InterPro" id="IPR023346">
    <property type="entry name" value="Lysozyme-like_dom_sf"/>
</dbReference>
<dbReference type="CDD" id="cd13926">
    <property type="entry name" value="N-acetylmuramidase_GH108"/>
    <property type="match status" value="1"/>
</dbReference>
<name>A0A6J5QBE4_9CAUD</name>
<dbReference type="EMBL" id="LR797506">
    <property type="protein sequence ID" value="CAB4221709.1"/>
    <property type="molecule type" value="Genomic_DNA"/>
</dbReference>
<dbReference type="SUPFAM" id="SSF53955">
    <property type="entry name" value="Lysozyme-like"/>
    <property type="match status" value="1"/>
</dbReference>
<evidence type="ECO:0000313" key="6">
    <source>
        <dbReference type="EMBL" id="CAB4181403.1"/>
    </source>
</evidence>
<evidence type="ECO:0000313" key="9">
    <source>
        <dbReference type="EMBL" id="CAB4221709.1"/>
    </source>
</evidence>
<dbReference type="EMBL" id="LR797356">
    <property type="protein sequence ID" value="CAB4205174.1"/>
    <property type="molecule type" value="Genomic_DNA"/>
</dbReference>
<evidence type="ECO:0000313" key="3">
    <source>
        <dbReference type="EMBL" id="CAB4156309.1"/>
    </source>
</evidence>
<gene>
    <name evidence="6" type="ORF">UFOVP1058_34</name>
    <name evidence="7" type="ORF">UFOVP1289_58</name>
    <name evidence="8" type="ORF">UFOVP1410_28</name>
    <name evidence="10" type="ORF">UFOVP1514_4</name>
    <name evidence="9" type="ORF">UFOVP1642_16</name>
    <name evidence="3" type="ORF">UFOVP656_46</name>
    <name evidence="4" type="ORF">UFOVP857_68</name>
    <name evidence="5" type="ORF">UFOVP879_47</name>
</gene>
<sequence length="174" mass="19276">MALSNFHTSLLKLLGHEGGFVNDPQDPGGMTNLGVTKKVWESWIGRPSTKQDMLSLTPVAVGSLYKVKYWDKIRGDDLPDGVDYCVFDFAVNSGVGRASKTLQAAVRTTVDGMIGKGTLEEVKQADPVTLIDELCNRRQVFLEGLVTFPRFGHGWTRRVKEVRDASRAMAYARK</sequence>
<dbReference type="EMBL" id="LR797234">
    <property type="protein sequence ID" value="CAB4196003.1"/>
    <property type="molecule type" value="Genomic_DNA"/>
</dbReference>
<dbReference type="Pfam" id="PF09374">
    <property type="entry name" value="PG_binding_3"/>
    <property type="match status" value="1"/>
</dbReference>
<dbReference type="InterPro" id="IPR018537">
    <property type="entry name" value="Peptidoglycan-bd_3"/>
</dbReference>
<evidence type="ECO:0000313" key="10">
    <source>
        <dbReference type="EMBL" id="CAB5226596.1"/>
    </source>
</evidence>
<evidence type="ECO:0000259" key="1">
    <source>
        <dbReference type="Pfam" id="PF05838"/>
    </source>
</evidence>
<dbReference type="EMBL" id="LR798362">
    <property type="protein sequence ID" value="CAB5226596.1"/>
    <property type="molecule type" value="Genomic_DNA"/>
</dbReference>
<feature type="domain" description="Peptidoglycan binding" evidence="2">
    <location>
        <begin position="98"/>
        <end position="158"/>
    </location>
</feature>
<dbReference type="EMBL" id="LR796643">
    <property type="protein sequence ID" value="CAB4156309.1"/>
    <property type="molecule type" value="Genomic_DNA"/>
</dbReference>
<organism evidence="6">
    <name type="scientific">uncultured Caudovirales phage</name>
    <dbReference type="NCBI Taxonomy" id="2100421"/>
    <lineage>
        <taxon>Viruses</taxon>
        <taxon>Duplodnaviria</taxon>
        <taxon>Heunggongvirae</taxon>
        <taxon>Uroviricota</taxon>
        <taxon>Caudoviricetes</taxon>
        <taxon>Peduoviridae</taxon>
        <taxon>Maltschvirus</taxon>
        <taxon>Maltschvirus maltsch</taxon>
    </lineage>
</organism>
<dbReference type="Gene3D" id="1.20.141.10">
    <property type="entry name" value="Chitosanase, subunit A, domain 1"/>
    <property type="match status" value="1"/>
</dbReference>
<evidence type="ECO:0000313" key="8">
    <source>
        <dbReference type="EMBL" id="CAB4205174.1"/>
    </source>
</evidence>
<accession>A0A6J5QBE4</accession>
<dbReference type="InterPro" id="IPR008565">
    <property type="entry name" value="TtsA-like_GH18_dom"/>
</dbReference>
<dbReference type="EMBL" id="LR797024">
    <property type="protein sequence ID" value="CAB4181403.1"/>
    <property type="molecule type" value="Genomic_DNA"/>
</dbReference>
<evidence type="ECO:0000313" key="5">
    <source>
        <dbReference type="EMBL" id="CAB4168476.1"/>
    </source>
</evidence>
<proteinExistence type="predicted"/>
<protein>
    <submittedName>
        <fullName evidence="6">ZliS Lysozyme family protein</fullName>
    </submittedName>
</protein>
<reference evidence="6" key="1">
    <citation type="submission" date="2020-05" db="EMBL/GenBank/DDBJ databases">
        <authorList>
            <person name="Chiriac C."/>
            <person name="Salcher M."/>
            <person name="Ghai R."/>
            <person name="Kavagutti S V."/>
        </authorList>
    </citation>
    <scope>NUCLEOTIDE SEQUENCE</scope>
</reference>
<dbReference type="Pfam" id="PF05838">
    <property type="entry name" value="Glyco_hydro_108"/>
    <property type="match status" value="1"/>
</dbReference>